<dbReference type="PANTHER" id="PTHR10201">
    <property type="entry name" value="MATRIX METALLOPROTEINASE"/>
    <property type="match status" value="1"/>
</dbReference>
<dbReference type="InterPro" id="IPR033739">
    <property type="entry name" value="M10A_MMP"/>
</dbReference>
<evidence type="ECO:0000256" key="9">
    <source>
        <dbReference type="PIRSR" id="PIRSR001191-2"/>
    </source>
</evidence>
<dbReference type="CDD" id="cd04278">
    <property type="entry name" value="ZnMc_MMP"/>
    <property type="match status" value="1"/>
</dbReference>
<evidence type="ECO:0000313" key="13">
    <source>
        <dbReference type="Proteomes" id="UP000504635"/>
    </source>
</evidence>
<organism evidence="13 14">
    <name type="scientific">Sitophilus oryzae</name>
    <name type="common">Rice weevil</name>
    <name type="synonym">Curculio oryzae</name>
    <dbReference type="NCBI Taxonomy" id="7048"/>
    <lineage>
        <taxon>Eukaryota</taxon>
        <taxon>Metazoa</taxon>
        <taxon>Ecdysozoa</taxon>
        <taxon>Arthropoda</taxon>
        <taxon>Hexapoda</taxon>
        <taxon>Insecta</taxon>
        <taxon>Pterygota</taxon>
        <taxon>Neoptera</taxon>
        <taxon>Endopterygota</taxon>
        <taxon>Coleoptera</taxon>
        <taxon>Polyphaga</taxon>
        <taxon>Cucujiformia</taxon>
        <taxon>Curculionidae</taxon>
        <taxon>Dryophthorinae</taxon>
        <taxon>Sitophilus</taxon>
    </lineage>
</organism>
<gene>
    <name evidence="14" type="primary">LOC115890930</name>
</gene>
<sequence length="439" mass="50733">MKIGNIYSLFIIIYFLQCACSDSNDKLQFATEYLERYGYINHNNTSNVQDEETYNASSLQTLFREAISNFQQFYHLPENNGDLNNETISLMERSRCGVKDDYLLVPFSVGSNKWNKTKITWNFLRVTQDPYINVAERAFTTWEKVTKLKFEREIIFKPDIVISFADGFRQHYDRCDRSKVSLCSSDFDGRGGVLAHATMPRQNPECLEIHLDRSEDWIYSRDIQNQSGYSLYWVLLHEIGHTLGLRHSSNNNAIMNAVYNPTYHDLSPDDILAIQYLYGVPDVPKPTPPPPPPSTSSRILQTTTTEKIINSTPQVNPPQICDIKKFNAFLILNSNLYVFYKTWVWIIDLKVKVVGKPEIITDYLTFLPKSFKQVDHIYRRPSGDILLISDNRLYLFDFPSFIPKNGGMGRALDNLGIPKNKHISQYLIRTQATPTIYIL</sequence>
<feature type="binding site" evidence="9">
    <location>
        <position position="237"/>
    </location>
    <ligand>
        <name>Zn(2+)</name>
        <dbReference type="ChEBI" id="CHEBI:29105"/>
        <label>2</label>
        <note>catalytic</note>
    </ligand>
</feature>
<dbReference type="InterPro" id="IPR001818">
    <property type="entry name" value="Pept_M10_metallopeptidase"/>
</dbReference>
<feature type="binding site" evidence="10">
    <location>
        <position position="215"/>
    </location>
    <ligand>
        <name>Ca(2+)</name>
        <dbReference type="ChEBI" id="CHEBI:29108"/>
        <label>3</label>
    </ligand>
</feature>
<feature type="binding site" evidence="10">
    <location>
        <position position="255"/>
    </location>
    <ligand>
        <name>Zn(2+)</name>
        <dbReference type="ChEBI" id="CHEBI:29105"/>
        <label>2</label>
        <note>catalytic</note>
    </ligand>
</feature>
<dbReference type="GO" id="GO:0006508">
    <property type="term" value="P:proteolysis"/>
    <property type="evidence" value="ECO:0007669"/>
    <property type="project" value="UniProtKB-KW"/>
</dbReference>
<dbReference type="GO" id="GO:0005615">
    <property type="term" value="C:extracellular space"/>
    <property type="evidence" value="ECO:0007669"/>
    <property type="project" value="TreeGrafter"/>
</dbReference>
<dbReference type="OrthoDB" id="7550572at2759"/>
<comment type="cofactor">
    <cofactor evidence="10">
        <name>Zn(2+)</name>
        <dbReference type="ChEBI" id="CHEBI:29105"/>
    </cofactor>
    <text evidence="10">Binds 2 Zn(2+) ions per subunit.</text>
</comment>
<evidence type="ECO:0000256" key="5">
    <source>
        <dbReference type="ARBA" id="ARBA00022801"/>
    </source>
</evidence>
<dbReference type="InterPro" id="IPR036375">
    <property type="entry name" value="Hemopexin-like_dom_sf"/>
</dbReference>
<feature type="binding site" evidence="10">
    <location>
        <position position="159"/>
    </location>
    <ligand>
        <name>Ca(2+)</name>
        <dbReference type="ChEBI" id="CHEBI:29108"/>
        <label>2</label>
    </ligand>
</feature>
<dbReference type="SUPFAM" id="SSF55486">
    <property type="entry name" value="Metalloproteases ('zincins'), catalytic domain"/>
    <property type="match status" value="1"/>
</dbReference>
<comment type="similarity">
    <text evidence="1">Belongs to the peptidase M10A family.</text>
</comment>
<evidence type="ECO:0000256" key="10">
    <source>
        <dbReference type="PIRSR" id="PIRSR621190-2"/>
    </source>
</evidence>
<feature type="binding site" evidence="10">
    <location>
        <position position="196"/>
    </location>
    <ligand>
        <name>Zn(2+)</name>
        <dbReference type="ChEBI" id="CHEBI:29105"/>
        <label>1</label>
    </ligand>
</feature>
<dbReference type="InParanoid" id="A0A6J2YV45"/>
<name>A0A6J2YV45_SITOR</name>
<feature type="binding site" evidence="10">
    <location>
        <position position="424"/>
    </location>
    <ligand>
        <name>Ca(2+)</name>
        <dbReference type="ChEBI" id="CHEBI:29108"/>
        <label>4</label>
    </ligand>
</feature>
<feature type="domain" description="Peptidase metallopeptidase" evidence="12">
    <location>
        <begin position="110"/>
        <end position="280"/>
    </location>
</feature>
<keyword evidence="2" id="KW-0645">Protease</keyword>
<dbReference type="InterPro" id="IPR036365">
    <property type="entry name" value="PGBD-like_sf"/>
</dbReference>
<proteinExistence type="inferred from homology"/>
<feature type="binding site" evidence="10">
    <location>
        <position position="212"/>
    </location>
    <ligand>
        <name>Ca(2+)</name>
        <dbReference type="ChEBI" id="CHEBI:29108"/>
        <label>3</label>
    </ligand>
</feature>
<dbReference type="FunFam" id="3.40.390.10:FF:000091">
    <property type="entry name" value="Matrix metalloproteinase-16-like Protein"/>
    <property type="match status" value="1"/>
</dbReference>
<dbReference type="KEGG" id="soy:115890930"/>
<evidence type="ECO:0000256" key="7">
    <source>
        <dbReference type="ARBA" id="ARBA00023049"/>
    </source>
</evidence>
<feature type="binding site" evidence="10">
    <location>
        <position position="129"/>
    </location>
    <ligand>
        <name>Ca(2+)</name>
        <dbReference type="ChEBI" id="CHEBI:29108"/>
        <label>1</label>
    </ligand>
</feature>
<dbReference type="Pfam" id="PF00413">
    <property type="entry name" value="Peptidase_M10"/>
    <property type="match status" value="1"/>
</dbReference>
<dbReference type="SMART" id="SM00235">
    <property type="entry name" value="ZnMc"/>
    <property type="match status" value="1"/>
</dbReference>
<evidence type="ECO:0000256" key="6">
    <source>
        <dbReference type="ARBA" id="ARBA00022833"/>
    </source>
</evidence>
<feature type="binding site" evidence="9">
    <location>
        <position position="241"/>
    </location>
    <ligand>
        <name>Zn(2+)</name>
        <dbReference type="ChEBI" id="CHEBI:29105"/>
        <label>2</label>
        <note>catalytic</note>
    </ligand>
</feature>
<dbReference type="PANTHER" id="PTHR10201:SF291">
    <property type="entry name" value="MATRIX METALLOPROTEINASE 1, ISOFORM C-RELATED"/>
    <property type="match status" value="1"/>
</dbReference>
<dbReference type="InterPro" id="IPR024079">
    <property type="entry name" value="MetalloPept_cat_dom_sf"/>
</dbReference>
<dbReference type="Gene3D" id="3.40.390.10">
    <property type="entry name" value="Collagenase (Catalytic Domain)"/>
    <property type="match status" value="1"/>
</dbReference>
<dbReference type="SUPFAM" id="SSF47090">
    <property type="entry name" value="PGBD-like"/>
    <property type="match status" value="1"/>
</dbReference>
<dbReference type="GeneID" id="115890930"/>
<dbReference type="GO" id="GO:0008270">
    <property type="term" value="F:zinc ion binding"/>
    <property type="evidence" value="ECO:0007669"/>
    <property type="project" value="InterPro"/>
</dbReference>
<dbReference type="SUPFAM" id="SSF50923">
    <property type="entry name" value="Hemopexin-like domain"/>
    <property type="match status" value="1"/>
</dbReference>
<feature type="binding site" description="in inhibited form" evidence="10">
    <location>
        <position position="96"/>
    </location>
    <ligand>
        <name>Zn(2+)</name>
        <dbReference type="ChEBI" id="CHEBI:29105"/>
        <label>2</label>
        <note>catalytic</note>
    </ligand>
</feature>
<dbReference type="RefSeq" id="XP_030767154.1">
    <property type="nucleotide sequence ID" value="XM_030911294.1"/>
</dbReference>
<evidence type="ECO:0000313" key="14">
    <source>
        <dbReference type="RefSeq" id="XP_030767154.1"/>
    </source>
</evidence>
<dbReference type="GO" id="GO:0030198">
    <property type="term" value="P:extracellular matrix organization"/>
    <property type="evidence" value="ECO:0007669"/>
    <property type="project" value="TreeGrafter"/>
</dbReference>
<keyword evidence="10" id="KW-0106">Calcium</keyword>
<evidence type="ECO:0000259" key="12">
    <source>
        <dbReference type="SMART" id="SM00235"/>
    </source>
</evidence>
<evidence type="ECO:0000256" key="2">
    <source>
        <dbReference type="ARBA" id="ARBA00022670"/>
    </source>
</evidence>
<feature type="binding site" evidence="10">
    <location>
        <position position="173"/>
    </location>
    <ligand>
        <name>Zn(2+)</name>
        <dbReference type="ChEBI" id="CHEBI:29105"/>
        <label>1</label>
    </ligand>
</feature>
<feature type="binding site" evidence="10">
    <location>
        <position position="375"/>
    </location>
    <ligand>
        <name>Ca(2+)</name>
        <dbReference type="ChEBI" id="CHEBI:29108"/>
        <label>4</label>
    </ligand>
</feature>
<dbReference type="Gene3D" id="2.110.10.10">
    <property type="entry name" value="Hemopexin-like domain"/>
    <property type="match status" value="1"/>
</dbReference>
<dbReference type="InterPro" id="IPR021190">
    <property type="entry name" value="Pept_M10A"/>
</dbReference>
<keyword evidence="4 11" id="KW-0732">Signal</keyword>
<dbReference type="AlphaFoldDB" id="A0A6J2YV45"/>
<feature type="chain" id="PRO_5026653341" evidence="11">
    <location>
        <begin position="22"/>
        <end position="439"/>
    </location>
</feature>
<accession>A0A6J2YV45</accession>
<feature type="binding site" evidence="9">
    <location>
        <position position="247"/>
    </location>
    <ligand>
        <name>Zn(2+)</name>
        <dbReference type="ChEBI" id="CHEBI:29105"/>
        <label>2</label>
        <note>catalytic</note>
    </ligand>
</feature>
<evidence type="ECO:0000256" key="11">
    <source>
        <dbReference type="SAM" id="SignalP"/>
    </source>
</evidence>
<feature type="active site" evidence="8">
    <location>
        <position position="238"/>
    </location>
</feature>
<evidence type="ECO:0000256" key="1">
    <source>
        <dbReference type="ARBA" id="ARBA00010370"/>
    </source>
</evidence>
<dbReference type="InterPro" id="IPR006026">
    <property type="entry name" value="Peptidase_Metallo"/>
</dbReference>
<dbReference type="GO" id="GO:0004222">
    <property type="term" value="F:metalloendopeptidase activity"/>
    <property type="evidence" value="ECO:0007669"/>
    <property type="project" value="InterPro"/>
</dbReference>
<evidence type="ECO:0000256" key="4">
    <source>
        <dbReference type="ARBA" id="ARBA00022729"/>
    </source>
</evidence>
<keyword evidence="3 9" id="KW-0479">Metal-binding</keyword>
<feature type="signal peptide" evidence="11">
    <location>
        <begin position="1"/>
        <end position="21"/>
    </location>
</feature>
<protein>
    <submittedName>
        <fullName evidence="14">Matrix metalloproteinase-16-like</fullName>
    </submittedName>
</protein>
<feature type="binding site" evidence="10">
    <location>
        <position position="203"/>
    </location>
    <ligand>
        <name>Ca(2+)</name>
        <dbReference type="ChEBI" id="CHEBI:29108"/>
        <label>2</label>
    </ligand>
</feature>
<dbReference type="PIRSF" id="PIRSF001191">
    <property type="entry name" value="Peptidase_M10A_matrix"/>
    <property type="match status" value="1"/>
</dbReference>
<feature type="binding site" evidence="10">
    <location>
        <position position="210"/>
    </location>
    <ligand>
        <name>Zn(2+)</name>
        <dbReference type="ChEBI" id="CHEBI:29105"/>
        <label>1</label>
    </ligand>
</feature>
<keyword evidence="6 9" id="KW-0862">Zinc</keyword>
<dbReference type="Proteomes" id="UP000504635">
    <property type="component" value="Unplaced"/>
</dbReference>
<feature type="binding site" evidence="10">
    <location>
        <position position="188"/>
    </location>
    <ligand>
        <name>Ca(2+)</name>
        <dbReference type="ChEBI" id="CHEBI:29108"/>
        <label>3</label>
    </ligand>
</feature>
<feature type="binding site" evidence="10">
    <location>
        <position position="171"/>
    </location>
    <ligand>
        <name>Zn(2+)</name>
        <dbReference type="ChEBI" id="CHEBI:29105"/>
        <label>1</label>
    </ligand>
</feature>
<feature type="binding site" evidence="10">
    <location>
        <position position="189"/>
    </location>
    <ligand>
        <name>Ca(2+)</name>
        <dbReference type="ChEBI" id="CHEBI:29108"/>
        <label>3</label>
    </ligand>
</feature>
<evidence type="ECO:0000256" key="3">
    <source>
        <dbReference type="ARBA" id="ARBA00022723"/>
    </source>
</evidence>
<dbReference type="GO" id="GO:0031012">
    <property type="term" value="C:extracellular matrix"/>
    <property type="evidence" value="ECO:0007669"/>
    <property type="project" value="InterPro"/>
</dbReference>
<dbReference type="PRINTS" id="PR00138">
    <property type="entry name" value="MATRIXIN"/>
</dbReference>
<reference evidence="14" key="1">
    <citation type="submission" date="2025-08" db="UniProtKB">
        <authorList>
            <consortium name="RefSeq"/>
        </authorList>
    </citation>
    <scope>IDENTIFICATION</scope>
    <source>
        <tissue evidence="14">Gonads</tissue>
    </source>
</reference>
<evidence type="ECO:0000256" key="8">
    <source>
        <dbReference type="PIRSR" id="PIRSR001191-1"/>
    </source>
</evidence>
<dbReference type="GO" id="GO:0030574">
    <property type="term" value="P:collagen catabolic process"/>
    <property type="evidence" value="ECO:0007669"/>
    <property type="project" value="TreeGrafter"/>
</dbReference>
<feature type="binding site" evidence="10">
    <location>
        <position position="215"/>
    </location>
    <ligand>
        <name>Ca(2+)</name>
        <dbReference type="ChEBI" id="CHEBI:29108"/>
        <label>1</label>
    </ligand>
</feature>
<keyword evidence="5" id="KW-0378">Hydrolase</keyword>
<comment type="cofactor">
    <cofactor evidence="10">
        <name>Ca(2+)</name>
        <dbReference type="ChEBI" id="CHEBI:29108"/>
    </cofactor>
    <text evidence="10">Can bind about 5 Ca(2+) ions per subunit.</text>
</comment>
<keyword evidence="13" id="KW-1185">Reference proteome</keyword>
<keyword evidence="7" id="KW-0482">Metalloprotease</keyword>